<dbReference type="Proteomes" id="UP000544090">
    <property type="component" value="Unassembled WGS sequence"/>
</dbReference>
<accession>A0A7X6HBR4</accession>
<proteinExistence type="predicted"/>
<evidence type="ECO:0000313" key="2">
    <source>
        <dbReference type="Proteomes" id="UP000544090"/>
    </source>
</evidence>
<keyword evidence="1" id="KW-0378">Hydrolase</keyword>
<dbReference type="SUPFAM" id="SSF55031">
    <property type="entry name" value="Bacterial exopeptidase dimerisation domain"/>
    <property type="match status" value="1"/>
</dbReference>
<organism evidence="1 2">
    <name type="scientific">Arthrobacter mobilis</name>
    <dbReference type="NCBI Taxonomy" id="2724944"/>
    <lineage>
        <taxon>Bacteria</taxon>
        <taxon>Bacillati</taxon>
        <taxon>Actinomycetota</taxon>
        <taxon>Actinomycetes</taxon>
        <taxon>Micrococcales</taxon>
        <taxon>Micrococcaceae</taxon>
        <taxon>Arthrobacter</taxon>
    </lineage>
</organism>
<dbReference type="RefSeq" id="WP_168485517.1">
    <property type="nucleotide sequence ID" value="NZ_JAAZSQ010000004.1"/>
</dbReference>
<dbReference type="GO" id="GO:0016787">
    <property type="term" value="F:hydrolase activity"/>
    <property type="evidence" value="ECO:0007669"/>
    <property type="project" value="UniProtKB-KW"/>
</dbReference>
<dbReference type="InterPro" id="IPR036264">
    <property type="entry name" value="Bact_exopeptidase_dim_dom"/>
</dbReference>
<protein>
    <submittedName>
        <fullName evidence="1">Amidohydrolase</fullName>
    </submittedName>
</protein>
<gene>
    <name evidence="1" type="ORF">HGG74_06345</name>
</gene>
<evidence type="ECO:0000313" key="1">
    <source>
        <dbReference type="EMBL" id="NKX54169.1"/>
    </source>
</evidence>
<name>A0A7X6HBR4_9MICC</name>
<sequence length="104" mass="10842">MQATALTVGRLAAGSTSNVIPDSAVLGSIARTMDAADRELQHAALRRCAEHLAQASGARASVAITPGEPVLVNDASLVQHALPWLERAGPGWRPRSRCDSDGFA</sequence>
<comment type="caution">
    <text evidence="1">The sequence shown here is derived from an EMBL/GenBank/DDBJ whole genome shotgun (WGS) entry which is preliminary data.</text>
</comment>
<dbReference type="AlphaFoldDB" id="A0A7X6HBR4"/>
<dbReference type="Gene3D" id="3.30.70.360">
    <property type="match status" value="1"/>
</dbReference>
<reference evidence="1 2" key="1">
    <citation type="submission" date="2020-04" db="EMBL/GenBank/DDBJ databases">
        <title>Arthrobacter sp. nov.</title>
        <authorList>
            <person name="Liu S."/>
        </authorList>
    </citation>
    <scope>NUCLEOTIDE SEQUENCE [LARGE SCALE GENOMIC DNA]</scope>
    <source>
        <strain evidence="1 2">E918</strain>
    </source>
</reference>
<dbReference type="EMBL" id="JAAZSQ010000004">
    <property type="protein sequence ID" value="NKX54169.1"/>
    <property type="molecule type" value="Genomic_DNA"/>
</dbReference>
<keyword evidence="2" id="KW-1185">Reference proteome</keyword>